<evidence type="ECO:0000256" key="5">
    <source>
        <dbReference type="ARBA" id="ARBA00023136"/>
    </source>
</evidence>
<dbReference type="GeneID" id="103094062"/>
<gene>
    <name evidence="7" type="primary">LOC103094062</name>
</gene>
<keyword evidence="8" id="KW-1185">Reference proteome</keyword>
<dbReference type="InterPro" id="IPR030417">
    <property type="entry name" value="MS4A"/>
</dbReference>
<keyword evidence="3 6" id="KW-0812">Transmembrane</keyword>
<feature type="transmembrane region" description="Helical" evidence="6">
    <location>
        <begin position="50"/>
        <end position="70"/>
    </location>
</feature>
<feature type="transmembrane region" description="Helical" evidence="6">
    <location>
        <begin position="126"/>
        <end position="148"/>
    </location>
</feature>
<reference evidence="7" key="3">
    <citation type="submission" date="2025-09" db="UniProtKB">
        <authorList>
            <consortium name="Ensembl"/>
        </authorList>
    </citation>
    <scope>IDENTIFICATION</scope>
</reference>
<evidence type="ECO:0000313" key="8">
    <source>
        <dbReference type="Proteomes" id="UP000002280"/>
    </source>
</evidence>
<sequence>MAQQIGESPQCVATSINNTHIMQLGKGVAARSSYNPLDESMKVLMGKQKVFGALQILNGALILAIGIFLGSLQYVSQFPRNVFFMIFYTGYPVWGAASFIISGSLSIVAEEKPTKNLVQSSFGMNIASATISLVGIIFLLINFVLINWEVRSCPPESPNVCTLTSSVSIGLLSLMMILTVLELCFTLSLTILGCKINCCESNEETLYPPDSSMVIDMAPTEQHSEGLEASIPEHNTEILSK</sequence>
<dbReference type="OrthoDB" id="10071849at2759"/>
<dbReference type="HOGENOM" id="CLU_091032_6_1_1"/>
<feature type="transmembrane region" description="Helical" evidence="6">
    <location>
        <begin position="82"/>
        <end position="105"/>
    </location>
</feature>
<dbReference type="Ensembl" id="ENSMODT00000042531.2">
    <property type="protein sequence ID" value="ENSMODP00000039424.2"/>
    <property type="gene ID" value="ENSMODG00000020208.4"/>
</dbReference>
<dbReference type="RefSeq" id="XP_007497618.1">
    <property type="nucleotide sequence ID" value="XM_007497556.3"/>
</dbReference>
<feature type="transmembrane region" description="Helical" evidence="6">
    <location>
        <begin position="168"/>
        <end position="192"/>
    </location>
</feature>
<keyword evidence="5 6" id="KW-0472">Membrane</keyword>
<dbReference type="InParanoid" id="K7E0X3"/>
<accession>K7E0X3</accession>
<dbReference type="FunCoup" id="K7E0X3">
    <property type="interactions" value="44"/>
</dbReference>
<reference evidence="7" key="2">
    <citation type="submission" date="2025-08" db="UniProtKB">
        <authorList>
            <consortium name="Ensembl"/>
        </authorList>
    </citation>
    <scope>IDENTIFICATION</scope>
</reference>
<comment type="subcellular location">
    <subcellularLocation>
        <location evidence="1">Membrane</location>
        <topology evidence="1">Multi-pass membrane protein</topology>
    </subcellularLocation>
</comment>
<name>K7E0X3_MONDO</name>
<dbReference type="GeneTree" id="ENSGT00940000162383"/>
<evidence type="ECO:0000256" key="3">
    <source>
        <dbReference type="ARBA" id="ARBA00022692"/>
    </source>
</evidence>
<dbReference type="PANTHER" id="PTHR23320:SF74">
    <property type="entry name" value="MEMBRANE-SPANNING 4-DOMAINS SUBFAMILY A MEMBER 3"/>
    <property type="match status" value="1"/>
</dbReference>
<evidence type="ECO:0000313" key="7">
    <source>
        <dbReference type="Ensembl" id="ENSMODP00000039424.2"/>
    </source>
</evidence>
<dbReference type="Pfam" id="PF04103">
    <property type="entry name" value="CD20"/>
    <property type="match status" value="1"/>
</dbReference>
<reference evidence="7 8" key="1">
    <citation type="journal article" date="2007" name="Nature">
        <title>Genome of the marsupial Monodelphis domestica reveals innovation in non-coding sequences.</title>
        <authorList>
            <person name="Mikkelsen T.S."/>
            <person name="Wakefield M.J."/>
            <person name="Aken B."/>
            <person name="Amemiya C.T."/>
            <person name="Chang J.L."/>
            <person name="Duke S."/>
            <person name="Garber M."/>
            <person name="Gentles A.J."/>
            <person name="Goodstadt L."/>
            <person name="Heger A."/>
            <person name="Jurka J."/>
            <person name="Kamal M."/>
            <person name="Mauceli E."/>
            <person name="Searle S.M."/>
            <person name="Sharpe T."/>
            <person name="Baker M.L."/>
            <person name="Batzer M.A."/>
            <person name="Benos P.V."/>
            <person name="Belov K."/>
            <person name="Clamp M."/>
            <person name="Cook A."/>
            <person name="Cuff J."/>
            <person name="Das R."/>
            <person name="Davidow L."/>
            <person name="Deakin J.E."/>
            <person name="Fazzari M.J."/>
            <person name="Glass J.L."/>
            <person name="Grabherr M."/>
            <person name="Greally J.M."/>
            <person name="Gu W."/>
            <person name="Hore T.A."/>
            <person name="Huttley G.A."/>
            <person name="Kleber M."/>
            <person name="Jirtle R.L."/>
            <person name="Koina E."/>
            <person name="Lee J.T."/>
            <person name="Mahony S."/>
            <person name="Marra M.A."/>
            <person name="Miller R.D."/>
            <person name="Nicholls R.D."/>
            <person name="Oda M."/>
            <person name="Papenfuss A.T."/>
            <person name="Parra Z.E."/>
            <person name="Pollock D.D."/>
            <person name="Ray D.A."/>
            <person name="Schein J.E."/>
            <person name="Speed T.P."/>
            <person name="Thompson K."/>
            <person name="VandeBerg J.L."/>
            <person name="Wade C.M."/>
            <person name="Walker J.A."/>
            <person name="Waters P.D."/>
            <person name="Webber C."/>
            <person name="Weidman J.R."/>
            <person name="Xie X."/>
            <person name="Zody M.C."/>
            <person name="Baldwin J."/>
            <person name="Abdouelleil A."/>
            <person name="Abdulkadir J."/>
            <person name="Abebe A."/>
            <person name="Abera B."/>
            <person name="Abreu J."/>
            <person name="Acer S.C."/>
            <person name="Aftuck L."/>
            <person name="Alexander A."/>
            <person name="An P."/>
            <person name="Anderson E."/>
            <person name="Anderson S."/>
            <person name="Arachi H."/>
            <person name="Azer M."/>
            <person name="Bachantsang P."/>
            <person name="Barry A."/>
            <person name="Bayul T."/>
            <person name="Berlin A."/>
            <person name="Bessette D."/>
            <person name="Bloom T."/>
            <person name="Bloom T."/>
            <person name="Boguslavskiy L."/>
            <person name="Bonnet C."/>
            <person name="Boukhgalter B."/>
            <person name="Bourzgui I."/>
            <person name="Brown A."/>
            <person name="Cahill P."/>
            <person name="Channer S."/>
            <person name="Cheshatsang Y."/>
            <person name="Chuda L."/>
            <person name="Citroen M."/>
            <person name="Collymore A."/>
            <person name="Cooke P."/>
            <person name="Costello M."/>
            <person name="D'Aco K."/>
            <person name="Daza R."/>
            <person name="De Haan G."/>
            <person name="DeGray S."/>
            <person name="DeMaso C."/>
            <person name="Dhargay N."/>
            <person name="Dooley K."/>
            <person name="Dooley E."/>
            <person name="Doricent M."/>
            <person name="Dorje P."/>
            <person name="Dorjee K."/>
            <person name="Dupes A."/>
            <person name="Elong R."/>
            <person name="Falk J."/>
            <person name="Farina A."/>
            <person name="Faro S."/>
            <person name="Ferguson D."/>
            <person name="Fisher S."/>
            <person name="Foley C.D."/>
            <person name="Franke A."/>
            <person name="Friedrich D."/>
            <person name="Gadbois L."/>
            <person name="Gearin G."/>
            <person name="Gearin C.R."/>
            <person name="Giannoukos G."/>
            <person name="Goode T."/>
            <person name="Graham J."/>
            <person name="Grandbois E."/>
            <person name="Grewal S."/>
            <person name="Gyaltsen K."/>
            <person name="Hafez N."/>
            <person name="Hagos B."/>
            <person name="Hall J."/>
            <person name="Henson C."/>
            <person name="Hollinger A."/>
            <person name="Honan T."/>
            <person name="Huard M.D."/>
            <person name="Hughes L."/>
            <person name="Hurhula B."/>
            <person name="Husby M.E."/>
            <person name="Kamat A."/>
            <person name="Kanga B."/>
            <person name="Kashin S."/>
            <person name="Khazanovich D."/>
            <person name="Kisner P."/>
            <person name="Lance K."/>
            <person name="Lara M."/>
            <person name="Lee W."/>
            <person name="Lennon N."/>
            <person name="Letendre F."/>
            <person name="LeVine R."/>
            <person name="Lipovsky A."/>
            <person name="Liu X."/>
            <person name="Liu J."/>
            <person name="Liu S."/>
            <person name="Lokyitsang T."/>
            <person name="Lokyitsang Y."/>
            <person name="Lubonja R."/>
            <person name="Lui A."/>
            <person name="MacDonald P."/>
            <person name="Magnisalis V."/>
            <person name="Maru K."/>
            <person name="Matthews C."/>
            <person name="McCusker W."/>
            <person name="McDonough S."/>
            <person name="Mehta T."/>
            <person name="Meldrim J."/>
            <person name="Meneus L."/>
            <person name="Mihai O."/>
            <person name="Mihalev A."/>
            <person name="Mihova T."/>
            <person name="Mittelman R."/>
            <person name="Mlenga V."/>
            <person name="Montmayeur A."/>
            <person name="Mulrain L."/>
            <person name="Navidi A."/>
            <person name="Naylor J."/>
            <person name="Negash T."/>
            <person name="Nguyen T."/>
            <person name="Nguyen N."/>
            <person name="Nicol R."/>
            <person name="Norbu C."/>
            <person name="Norbu N."/>
            <person name="Novod N."/>
            <person name="O'Neill B."/>
            <person name="Osman S."/>
            <person name="Markiewicz E."/>
            <person name="Oyono O.L."/>
            <person name="Patti C."/>
            <person name="Phunkhang P."/>
            <person name="Pierre F."/>
            <person name="Priest M."/>
            <person name="Raghuraman S."/>
            <person name="Rege F."/>
            <person name="Reyes R."/>
            <person name="Rise C."/>
            <person name="Rogov P."/>
            <person name="Ross K."/>
            <person name="Ryan E."/>
            <person name="Settipalli S."/>
            <person name="Shea T."/>
            <person name="Sherpa N."/>
            <person name="Shi L."/>
            <person name="Shih D."/>
            <person name="Sparrow T."/>
            <person name="Spaulding J."/>
            <person name="Stalker J."/>
            <person name="Stange-Thomann N."/>
            <person name="Stavropoulos S."/>
            <person name="Stone C."/>
            <person name="Strader C."/>
            <person name="Tesfaye S."/>
            <person name="Thomson T."/>
            <person name="Thoulutsang Y."/>
            <person name="Thoulutsang D."/>
            <person name="Topham K."/>
            <person name="Topping I."/>
            <person name="Tsamla T."/>
            <person name="Vassiliev H."/>
            <person name="Vo A."/>
            <person name="Wangchuk T."/>
            <person name="Wangdi T."/>
            <person name="Weiand M."/>
            <person name="Wilkinson J."/>
            <person name="Wilson A."/>
            <person name="Yadav S."/>
            <person name="Young G."/>
            <person name="Yu Q."/>
            <person name="Zembek L."/>
            <person name="Zhong D."/>
            <person name="Zimmer A."/>
            <person name="Zwirko Z."/>
            <person name="Jaffe D.B."/>
            <person name="Alvarez P."/>
            <person name="Brockman W."/>
            <person name="Butler J."/>
            <person name="Chin C."/>
            <person name="Gnerre S."/>
            <person name="MacCallum I."/>
            <person name="Graves J.A."/>
            <person name="Ponting C.P."/>
            <person name="Breen M."/>
            <person name="Samollow P.B."/>
            <person name="Lander E.S."/>
            <person name="Lindblad-Toh K."/>
        </authorList>
    </citation>
    <scope>NUCLEOTIDE SEQUENCE [LARGE SCALE GENOMIC DNA]</scope>
</reference>
<evidence type="ECO:0000256" key="4">
    <source>
        <dbReference type="ARBA" id="ARBA00022989"/>
    </source>
</evidence>
<keyword evidence="4 6" id="KW-1133">Transmembrane helix</keyword>
<evidence type="ECO:0000256" key="2">
    <source>
        <dbReference type="ARBA" id="ARBA00009565"/>
    </source>
</evidence>
<dbReference type="Proteomes" id="UP000002280">
    <property type="component" value="Chromosome 5"/>
</dbReference>
<organism evidence="7 8">
    <name type="scientific">Monodelphis domestica</name>
    <name type="common">Gray short-tailed opossum</name>
    <dbReference type="NCBI Taxonomy" id="13616"/>
    <lineage>
        <taxon>Eukaryota</taxon>
        <taxon>Metazoa</taxon>
        <taxon>Chordata</taxon>
        <taxon>Craniata</taxon>
        <taxon>Vertebrata</taxon>
        <taxon>Euteleostomi</taxon>
        <taxon>Mammalia</taxon>
        <taxon>Metatheria</taxon>
        <taxon>Didelphimorphia</taxon>
        <taxon>Didelphidae</taxon>
        <taxon>Monodelphis</taxon>
    </lineage>
</organism>
<comment type="similarity">
    <text evidence="2">Belongs to the MS4A family.</text>
</comment>
<dbReference type="AlphaFoldDB" id="K7E0X3"/>
<dbReference type="Bgee" id="ENSMODG00000020208">
    <property type="expression patterns" value="Expressed in blood and 10 other cell types or tissues"/>
</dbReference>
<dbReference type="KEGG" id="mdo:103094062"/>
<proteinExistence type="inferred from homology"/>
<dbReference type="InterPro" id="IPR007237">
    <property type="entry name" value="CD20-like"/>
</dbReference>
<evidence type="ECO:0000256" key="1">
    <source>
        <dbReference type="ARBA" id="ARBA00004141"/>
    </source>
</evidence>
<dbReference type="PANTHER" id="PTHR23320">
    <property type="entry name" value="MEMBRANE-SPANNING 4-DOMAINS SUBFAMILY A MS4A -RELATED"/>
    <property type="match status" value="1"/>
</dbReference>
<evidence type="ECO:0000256" key="6">
    <source>
        <dbReference type="SAM" id="Phobius"/>
    </source>
</evidence>
<dbReference type="OMA" id="TFHTGYP"/>
<dbReference type="GO" id="GO:0005886">
    <property type="term" value="C:plasma membrane"/>
    <property type="evidence" value="ECO:0000318"/>
    <property type="project" value="GO_Central"/>
</dbReference>
<protein>
    <submittedName>
        <fullName evidence="7">Membrane-spanning 4-domains subfamily A member 3-like</fullName>
    </submittedName>
</protein>
<dbReference type="STRING" id="13616.ENSMODP00000039424"/>